<evidence type="ECO:0000259" key="4">
    <source>
        <dbReference type="PROSITE" id="PS50995"/>
    </source>
</evidence>
<dbReference type="SMART" id="SM00347">
    <property type="entry name" value="HTH_MARR"/>
    <property type="match status" value="1"/>
</dbReference>
<evidence type="ECO:0000256" key="1">
    <source>
        <dbReference type="ARBA" id="ARBA00023015"/>
    </source>
</evidence>
<dbReference type="GO" id="GO:0003700">
    <property type="term" value="F:DNA-binding transcription factor activity"/>
    <property type="evidence" value="ECO:0007669"/>
    <property type="project" value="InterPro"/>
</dbReference>
<sequence length="153" mass="17036">MAGPATAFADRWEPAGSLRALREAIERGGRLRHVIARRAGLSESDLVAMEHLTQGALGPGELARILDVTTAAATGLVDRLAQRGHVRRTPHEADRRRTQVEMTPSGREEVFTQLLPMFRELERLDRSFTAEERAVVERYLRGAIAAFEHLEAD</sequence>
<gene>
    <name evidence="5" type="ORF">FHU40_005404</name>
</gene>
<feature type="domain" description="HTH marR-type" evidence="4">
    <location>
        <begin position="11"/>
        <end position="145"/>
    </location>
</feature>
<evidence type="ECO:0000313" key="6">
    <source>
        <dbReference type="Proteomes" id="UP000589626"/>
    </source>
</evidence>
<dbReference type="PRINTS" id="PR00598">
    <property type="entry name" value="HTHMARR"/>
</dbReference>
<dbReference type="GO" id="GO:0003677">
    <property type="term" value="F:DNA binding"/>
    <property type="evidence" value="ECO:0007669"/>
    <property type="project" value="UniProtKB-KW"/>
</dbReference>
<dbReference type="PANTHER" id="PTHR33164">
    <property type="entry name" value="TRANSCRIPTIONAL REGULATOR, MARR FAMILY"/>
    <property type="match status" value="1"/>
</dbReference>
<dbReference type="Pfam" id="PF01047">
    <property type="entry name" value="MarR"/>
    <property type="match status" value="1"/>
</dbReference>
<dbReference type="PROSITE" id="PS50995">
    <property type="entry name" value="HTH_MARR_2"/>
    <property type="match status" value="1"/>
</dbReference>
<keyword evidence="6" id="KW-1185">Reference proteome</keyword>
<dbReference type="InterPro" id="IPR000835">
    <property type="entry name" value="HTH_MarR-typ"/>
</dbReference>
<proteinExistence type="predicted"/>
<organism evidence="5 6">
    <name type="scientific">Nocardioides soli</name>
    <dbReference type="NCBI Taxonomy" id="1036020"/>
    <lineage>
        <taxon>Bacteria</taxon>
        <taxon>Bacillati</taxon>
        <taxon>Actinomycetota</taxon>
        <taxon>Actinomycetes</taxon>
        <taxon>Propionibacteriales</taxon>
        <taxon>Nocardioidaceae</taxon>
        <taxon>Nocardioides</taxon>
    </lineage>
</organism>
<comment type="caution">
    <text evidence="5">The sequence shown here is derived from an EMBL/GenBank/DDBJ whole genome shotgun (WGS) entry which is preliminary data.</text>
</comment>
<protein>
    <submittedName>
        <fullName evidence="5">DNA-binding MarR family transcriptional regulator</fullName>
    </submittedName>
</protein>
<dbReference type="Proteomes" id="UP000589626">
    <property type="component" value="Unassembled WGS sequence"/>
</dbReference>
<name>A0A7W4Z3J5_9ACTN</name>
<dbReference type="PANTHER" id="PTHR33164:SF106">
    <property type="entry name" value="TRANSCRIPTIONAL REGULATORY PROTEIN"/>
    <property type="match status" value="1"/>
</dbReference>
<evidence type="ECO:0000256" key="3">
    <source>
        <dbReference type="ARBA" id="ARBA00023163"/>
    </source>
</evidence>
<evidence type="ECO:0000256" key="2">
    <source>
        <dbReference type="ARBA" id="ARBA00023125"/>
    </source>
</evidence>
<dbReference type="Gene3D" id="1.10.10.10">
    <property type="entry name" value="Winged helix-like DNA-binding domain superfamily/Winged helix DNA-binding domain"/>
    <property type="match status" value="1"/>
</dbReference>
<keyword evidence="3" id="KW-0804">Transcription</keyword>
<accession>A0A7W4Z3J5</accession>
<dbReference type="InterPro" id="IPR023187">
    <property type="entry name" value="Tscrpt_reg_MarR-type_CS"/>
</dbReference>
<dbReference type="RefSeq" id="WP_183595532.1">
    <property type="nucleotide sequence ID" value="NZ_JACHWR010000011.1"/>
</dbReference>
<dbReference type="SUPFAM" id="SSF46785">
    <property type="entry name" value="Winged helix' DNA-binding domain"/>
    <property type="match status" value="1"/>
</dbReference>
<dbReference type="EMBL" id="JACHWR010000011">
    <property type="protein sequence ID" value="MBB3045544.1"/>
    <property type="molecule type" value="Genomic_DNA"/>
</dbReference>
<dbReference type="InterPro" id="IPR036388">
    <property type="entry name" value="WH-like_DNA-bd_sf"/>
</dbReference>
<keyword evidence="1" id="KW-0805">Transcription regulation</keyword>
<dbReference type="InterPro" id="IPR039422">
    <property type="entry name" value="MarR/SlyA-like"/>
</dbReference>
<reference evidence="5 6" key="1">
    <citation type="submission" date="2020-08" db="EMBL/GenBank/DDBJ databases">
        <title>Sequencing the genomes of 1000 actinobacteria strains.</title>
        <authorList>
            <person name="Klenk H.-P."/>
        </authorList>
    </citation>
    <scope>NUCLEOTIDE SEQUENCE [LARGE SCALE GENOMIC DNA]</scope>
    <source>
        <strain evidence="5 6">DSM 105498</strain>
    </source>
</reference>
<dbReference type="GO" id="GO:0006950">
    <property type="term" value="P:response to stress"/>
    <property type="evidence" value="ECO:0007669"/>
    <property type="project" value="TreeGrafter"/>
</dbReference>
<evidence type="ECO:0000313" key="5">
    <source>
        <dbReference type="EMBL" id="MBB3045544.1"/>
    </source>
</evidence>
<dbReference type="PROSITE" id="PS01117">
    <property type="entry name" value="HTH_MARR_1"/>
    <property type="match status" value="1"/>
</dbReference>
<dbReference type="AlphaFoldDB" id="A0A7W4Z3J5"/>
<keyword evidence="2 5" id="KW-0238">DNA-binding</keyword>
<dbReference type="InterPro" id="IPR036390">
    <property type="entry name" value="WH_DNA-bd_sf"/>
</dbReference>